<feature type="transmembrane region" description="Helical" evidence="1">
    <location>
        <begin position="114"/>
        <end position="133"/>
    </location>
</feature>
<dbReference type="AlphaFoldDB" id="A0A813IWH0"/>
<reference evidence="2" key="1">
    <citation type="submission" date="2021-02" db="EMBL/GenBank/DDBJ databases">
        <authorList>
            <person name="Dougan E. K."/>
            <person name="Rhodes N."/>
            <person name="Thang M."/>
            <person name="Chan C."/>
        </authorList>
    </citation>
    <scope>NUCLEOTIDE SEQUENCE</scope>
</reference>
<gene>
    <name evidence="2" type="ORF">PGLA2088_LOCUS13719</name>
</gene>
<evidence type="ECO:0000256" key="1">
    <source>
        <dbReference type="SAM" id="Phobius"/>
    </source>
</evidence>
<organism evidence="2 3">
    <name type="scientific">Polarella glacialis</name>
    <name type="common">Dinoflagellate</name>
    <dbReference type="NCBI Taxonomy" id="89957"/>
    <lineage>
        <taxon>Eukaryota</taxon>
        <taxon>Sar</taxon>
        <taxon>Alveolata</taxon>
        <taxon>Dinophyceae</taxon>
        <taxon>Suessiales</taxon>
        <taxon>Suessiaceae</taxon>
        <taxon>Polarella</taxon>
    </lineage>
</organism>
<keyword evidence="1" id="KW-0812">Transmembrane</keyword>
<proteinExistence type="predicted"/>
<accession>A0A813IWH0</accession>
<comment type="caution">
    <text evidence="2">The sequence shown here is derived from an EMBL/GenBank/DDBJ whole genome shotgun (WGS) entry which is preliminary data.</text>
</comment>
<evidence type="ECO:0000313" key="2">
    <source>
        <dbReference type="EMBL" id="CAE8659285.1"/>
    </source>
</evidence>
<name>A0A813IWH0_POLGL</name>
<keyword evidence="1" id="KW-0472">Membrane</keyword>
<keyword evidence="1" id="KW-1133">Transmembrane helix</keyword>
<dbReference type="EMBL" id="CAJNNW010016519">
    <property type="protein sequence ID" value="CAE8659285.1"/>
    <property type="molecule type" value="Genomic_DNA"/>
</dbReference>
<dbReference type="Proteomes" id="UP000626109">
    <property type="component" value="Unassembled WGS sequence"/>
</dbReference>
<protein>
    <submittedName>
        <fullName evidence="2">Uncharacterized protein</fullName>
    </submittedName>
</protein>
<sequence length="381" mass="42314">MASRMSVVKRVIHWDLVHKLIKCPEQLNLQELLGLCTQFFALQTVIGVVSFAHSMFTRSLSLAACEQIAFPLAGLYWAQDERRGPRDVRWWAAFWLISSLRGFVRVAVTGIGLQVFVAMAFTSMLYFTQWCILARLWCWLHIRNATTAQFYLNVVIENSKDAQQSRARDQLRQAGSVVDLVTSSLVLDSEDAATLFQNVEAIIAQHIRDKAGISATVRKELQRGNLVVVLVAVKSIDARKMLQLAGAQEKLKRIDMCLHLIKGFPAWIKSDAENVLLSHVAAGLLENVSKEMVGEICQLGGADVDVEVKSKDAEPAFLVAAMKQLDNEEIAIGQGRSTPATAADEVWPCFCGHAHARIRNVPTTQLTVQQVTCSLSPQQFL</sequence>
<evidence type="ECO:0000313" key="3">
    <source>
        <dbReference type="Proteomes" id="UP000626109"/>
    </source>
</evidence>